<name>A0A3G5A8D7_9VIRU</name>
<sequence>MTEIKLAGFYICTWKYSLPVCYYLVPLYSYKCPCNVQHYNWWDPKSIVYPKKFFLPKYLKNYKELANKSLYELHDLIPHISISMVISCEHILSECANTKEFFRDFQGYQRGRDYGTDMLSLLHKMSNISIGESLAITIADYWVNGWYDWYKLPTKQFNRTFDEIKQSLRDTYETNFLTRIQGNIYRFENEIKSILSDMPLDLIKIIYSYGYSATDIFGKILSIVQIDILKYGEILGSS</sequence>
<protein>
    <submittedName>
        <fullName evidence="1">Uncharacterized protein</fullName>
    </submittedName>
</protein>
<accession>A0A3G5A8D7</accession>
<proteinExistence type="predicted"/>
<organism evidence="1">
    <name type="scientific">Hyperionvirus sp</name>
    <dbReference type="NCBI Taxonomy" id="2487770"/>
    <lineage>
        <taxon>Viruses</taxon>
        <taxon>Varidnaviria</taxon>
        <taxon>Bamfordvirae</taxon>
        <taxon>Nucleocytoviricota</taxon>
        <taxon>Megaviricetes</taxon>
        <taxon>Imitervirales</taxon>
        <taxon>Mimiviridae</taxon>
        <taxon>Klosneuvirinae</taxon>
    </lineage>
</organism>
<evidence type="ECO:0000313" key="1">
    <source>
        <dbReference type="EMBL" id="AYV82774.1"/>
    </source>
</evidence>
<reference evidence="1" key="1">
    <citation type="submission" date="2018-10" db="EMBL/GenBank/DDBJ databases">
        <title>Hidden diversity of soil giant viruses.</title>
        <authorList>
            <person name="Schulz F."/>
            <person name="Alteio L."/>
            <person name="Goudeau D."/>
            <person name="Ryan E.M."/>
            <person name="Malmstrom R.R."/>
            <person name="Blanchard J."/>
            <person name="Woyke T."/>
        </authorList>
    </citation>
    <scope>NUCLEOTIDE SEQUENCE</scope>
    <source>
        <strain evidence="1">HYV1</strain>
    </source>
</reference>
<gene>
    <name evidence="1" type="ORF">Hyperionvirus2_142</name>
</gene>
<dbReference type="EMBL" id="MK072384">
    <property type="protein sequence ID" value="AYV82774.1"/>
    <property type="molecule type" value="Genomic_DNA"/>
</dbReference>